<name>A0A7C3H0G3_9BACT</name>
<proteinExistence type="predicted"/>
<dbReference type="AlphaFoldDB" id="A0A7C3H0G3"/>
<dbReference type="Proteomes" id="UP000886043">
    <property type="component" value="Unassembled WGS sequence"/>
</dbReference>
<comment type="caution">
    <text evidence="1">The sequence shown here is derived from an EMBL/GenBank/DDBJ whole genome shotgun (WGS) entry which is preliminary data.</text>
</comment>
<dbReference type="EMBL" id="DRMH01000030">
    <property type="protein sequence ID" value="HFC97406.1"/>
    <property type="molecule type" value="Genomic_DNA"/>
</dbReference>
<sequence>MKERPTDRLRELEKDLEEALRECCALCLRGAEREKEPEEDISFEPLEIDLLILDLLRWKMRLLKAALKGEDLSEYLDPRKGDLGRFFTNFHPPDETSRTLFEEAQRLYYRLQDEIRGLVADSPDQEEVHARMEERVFPLLGRMRVLLEELSRHLGKGLSGERR</sequence>
<gene>
    <name evidence="1" type="ORF">ENJ40_02960</name>
</gene>
<accession>A0A7C3H0G3</accession>
<organism evidence="1">
    <name type="scientific">Thermosulfurimonas dismutans</name>
    <dbReference type="NCBI Taxonomy" id="999894"/>
    <lineage>
        <taxon>Bacteria</taxon>
        <taxon>Pseudomonadati</taxon>
        <taxon>Thermodesulfobacteriota</taxon>
        <taxon>Thermodesulfobacteria</taxon>
        <taxon>Thermodesulfobacteriales</taxon>
        <taxon>Thermodesulfobacteriaceae</taxon>
        <taxon>Thermosulfurimonas</taxon>
    </lineage>
</organism>
<evidence type="ECO:0000313" key="1">
    <source>
        <dbReference type="EMBL" id="HFC97406.1"/>
    </source>
</evidence>
<reference evidence="1" key="1">
    <citation type="journal article" date="2020" name="mSystems">
        <title>Genome- and Community-Level Interaction Insights into Carbon Utilization and Element Cycling Functions of Hydrothermarchaeota in Hydrothermal Sediment.</title>
        <authorList>
            <person name="Zhou Z."/>
            <person name="Liu Y."/>
            <person name="Xu W."/>
            <person name="Pan J."/>
            <person name="Luo Z.H."/>
            <person name="Li M."/>
        </authorList>
    </citation>
    <scope>NUCLEOTIDE SEQUENCE [LARGE SCALE GENOMIC DNA]</scope>
    <source>
        <strain evidence="1">HyVt-483</strain>
    </source>
</reference>
<protein>
    <submittedName>
        <fullName evidence="1">Uncharacterized protein</fullName>
    </submittedName>
</protein>